<keyword evidence="3" id="KW-1185">Reference proteome</keyword>
<evidence type="ECO:0000259" key="1">
    <source>
        <dbReference type="Pfam" id="PF19419"/>
    </source>
</evidence>
<dbReference type="Pfam" id="PF19419">
    <property type="entry name" value="DUF5983"/>
    <property type="match status" value="1"/>
</dbReference>
<sequence>MKDHPRFTHLTLLARARTALASHAEASADIAEVIADLDTAILSIDRAPVAWSIPVYLATIGHGRGTTNVVAVSYGGLQVQVATFCRSQWAEINDSRDPGQLDDAMVIRDYFNLHPEDELTSRMEWIDPDLGYDPERLEIGNYVALSSSHISWPTTERIDEWMKVDPCERPVSIADTHYGWVVATNPSSFGDFLEIPDDLFHALTFARGLGCNYLILDRDSSTTDRLVCYEW</sequence>
<organism evidence="2 3">
    <name type="scientific">Sphingopyxis granuli</name>
    <dbReference type="NCBI Taxonomy" id="267128"/>
    <lineage>
        <taxon>Bacteria</taxon>
        <taxon>Pseudomonadati</taxon>
        <taxon>Pseudomonadota</taxon>
        <taxon>Alphaproteobacteria</taxon>
        <taxon>Sphingomonadales</taxon>
        <taxon>Sphingomonadaceae</taxon>
        <taxon>Sphingopyxis</taxon>
    </lineage>
</organism>
<dbReference type="EMBL" id="CP012199">
    <property type="protein sequence ID" value="AMG72933.1"/>
    <property type="molecule type" value="Genomic_DNA"/>
</dbReference>
<name>A0AA86GK44_9SPHN</name>
<protein>
    <recommendedName>
        <fullName evidence="1">DUF5983 domain-containing protein</fullName>
    </recommendedName>
</protein>
<evidence type="ECO:0000313" key="2">
    <source>
        <dbReference type="EMBL" id="AMG72933.1"/>
    </source>
</evidence>
<accession>A0AA86GK44</accession>
<proteinExistence type="predicted"/>
<dbReference type="RefSeq" id="WP_021244081.1">
    <property type="nucleotide sequence ID" value="NZ_CP012199.1"/>
</dbReference>
<dbReference type="InterPro" id="IPR046025">
    <property type="entry name" value="DUF5983"/>
</dbReference>
<reference evidence="2 3" key="1">
    <citation type="journal article" date="2016" name="BMC Genomics">
        <title>Genomic analysis of the nitrate-respiring Sphingopyxis granuli (formerly Sphingomonas macrogoltabida) strain TFA.</title>
        <authorList>
            <person name="Garcia-Romero I."/>
            <person name="Perez-Pulido A.J."/>
            <person name="Gonzalez-Flores Y.E."/>
            <person name="Reyes-Ramirez F."/>
            <person name="Santero E."/>
            <person name="Floriano B."/>
        </authorList>
    </citation>
    <scope>NUCLEOTIDE SEQUENCE [LARGE SCALE GENOMIC DNA]</scope>
    <source>
        <strain evidence="2 3">TFA</strain>
    </source>
</reference>
<feature type="domain" description="DUF5983" evidence="1">
    <location>
        <begin position="142"/>
        <end position="231"/>
    </location>
</feature>
<dbReference type="KEGG" id="sgi:SGRAN_0537"/>
<dbReference type="AlphaFoldDB" id="A0AA86GK44"/>
<evidence type="ECO:0000313" key="3">
    <source>
        <dbReference type="Proteomes" id="UP000058599"/>
    </source>
</evidence>
<dbReference type="Proteomes" id="UP000058599">
    <property type="component" value="Chromosome"/>
</dbReference>
<gene>
    <name evidence="2" type="ORF">SGRAN_0537</name>
</gene>